<keyword evidence="2" id="KW-0805">Transcription regulation</keyword>
<dbReference type="SUPFAM" id="SSF46785">
    <property type="entry name" value="Winged helix' DNA-binding domain"/>
    <property type="match status" value="1"/>
</dbReference>
<accession>A0ABU0F936</accession>
<name>A0ABU0F936_9HYPH</name>
<gene>
    <name evidence="6" type="ORF">J3R73_000915</name>
</gene>
<dbReference type="InterPro" id="IPR036388">
    <property type="entry name" value="WH-like_DNA-bd_sf"/>
</dbReference>
<keyword evidence="4" id="KW-0804">Transcription</keyword>
<evidence type="ECO:0000256" key="4">
    <source>
        <dbReference type="ARBA" id="ARBA00023163"/>
    </source>
</evidence>
<evidence type="ECO:0000259" key="5">
    <source>
        <dbReference type="PROSITE" id="PS50931"/>
    </source>
</evidence>
<comment type="caution">
    <text evidence="6">The sequence shown here is derived from an EMBL/GenBank/DDBJ whole genome shotgun (WGS) entry which is preliminary data.</text>
</comment>
<dbReference type="InterPro" id="IPR005119">
    <property type="entry name" value="LysR_subst-bd"/>
</dbReference>
<organism evidence="6 7">
    <name type="scientific">Labrys monachus</name>
    <dbReference type="NCBI Taxonomy" id="217067"/>
    <lineage>
        <taxon>Bacteria</taxon>
        <taxon>Pseudomonadati</taxon>
        <taxon>Pseudomonadota</taxon>
        <taxon>Alphaproteobacteria</taxon>
        <taxon>Hyphomicrobiales</taxon>
        <taxon>Xanthobacteraceae</taxon>
        <taxon>Labrys</taxon>
    </lineage>
</organism>
<reference evidence="6 7" key="1">
    <citation type="submission" date="2023-07" db="EMBL/GenBank/DDBJ databases">
        <title>Genomic Encyclopedia of Type Strains, Phase IV (KMG-IV): sequencing the most valuable type-strain genomes for metagenomic binning, comparative biology and taxonomic classification.</title>
        <authorList>
            <person name="Goeker M."/>
        </authorList>
    </citation>
    <scope>NUCLEOTIDE SEQUENCE [LARGE SCALE GENOMIC DNA]</scope>
    <source>
        <strain evidence="6 7">DSM 5896</strain>
    </source>
</reference>
<dbReference type="Pfam" id="PF00126">
    <property type="entry name" value="HTH_1"/>
    <property type="match status" value="1"/>
</dbReference>
<dbReference type="Gene3D" id="1.10.10.10">
    <property type="entry name" value="Winged helix-like DNA-binding domain superfamily/Winged helix DNA-binding domain"/>
    <property type="match status" value="1"/>
</dbReference>
<dbReference type="PANTHER" id="PTHR30427">
    <property type="entry name" value="TRANSCRIPTIONAL ACTIVATOR PROTEIN LYSR"/>
    <property type="match status" value="1"/>
</dbReference>
<evidence type="ECO:0000313" key="6">
    <source>
        <dbReference type="EMBL" id="MDQ0391123.1"/>
    </source>
</evidence>
<dbReference type="Pfam" id="PF03466">
    <property type="entry name" value="LysR_substrate"/>
    <property type="match status" value="1"/>
</dbReference>
<dbReference type="InterPro" id="IPR036390">
    <property type="entry name" value="WH_DNA-bd_sf"/>
</dbReference>
<dbReference type="InterPro" id="IPR000847">
    <property type="entry name" value="LysR_HTH_N"/>
</dbReference>
<evidence type="ECO:0000313" key="7">
    <source>
        <dbReference type="Proteomes" id="UP001237448"/>
    </source>
</evidence>
<comment type="similarity">
    <text evidence="1">Belongs to the LysR transcriptional regulatory family.</text>
</comment>
<dbReference type="Proteomes" id="UP001237448">
    <property type="component" value="Unassembled WGS sequence"/>
</dbReference>
<keyword evidence="3 6" id="KW-0238">DNA-binding</keyword>
<dbReference type="PROSITE" id="PS50931">
    <property type="entry name" value="HTH_LYSR"/>
    <property type="match status" value="1"/>
</dbReference>
<evidence type="ECO:0000256" key="1">
    <source>
        <dbReference type="ARBA" id="ARBA00009437"/>
    </source>
</evidence>
<dbReference type="GO" id="GO:0003677">
    <property type="term" value="F:DNA binding"/>
    <property type="evidence" value="ECO:0007669"/>
    <property type="project" value="UniProtKB-KW"/>
</dbReference>
<proteinExistence type="inferred from homology"/>
<dbReference type="RefSeq" id="WP_307422952.1">
    <property type="nucleotide sequence ID" value="NZ_JAUSVK010000001.1"/>
</dbReference>
<sequence>MRLRHIEVFHAVKQTGSISKAAALLGVSQPAASKVLQHAEISLGFKLFERVKGRLQPTVEAEVLHVEVAKLHRGLEQLRTLSANLRRFPEGRLHIGCLPSLGLSIMPRVIGAFRRNYPAVTCEVETDHIDALVAALHARRLDFAVTLFPSEHPGLRTQVLAEVDLVHFSAVPGGDVRLTEIDSSELVGISRSDKIGDLIARNLEAAGHPYNPAVEVQTYFLACAFAAAGGGAAIVDELTARSMAKDGLFLRRTQPRMSVELAFLTHEAHTARGFYTDFIRILKAAVQASR</sequence>
<keyword evidence="7" id="KW-1185">Reference proteome</keyword>
<dbReference type="EMBL" id="JAUSVK010000001">
    <property type="protein sequence ID" value="MDQ0391123.1"/>
    <property type="molecule type" value="Genomic_DNA"/>
</dbReference>
<dbReference type="PANTHER" id="PTHR30427:SF1">
    <property type="entry name" value="TRANSCRIPTIONAL ACTIVATOR PROTEIN LYSR"/>
    <property type="match status" value="1"/>
</dbReference>
<dbReference type="Gene3D" id="3.40.190.10">
    <property type="entry name" value="Periplasmic binding protein-like II"/>
    <property type="match status" value="2"/>
</dbReference>
<evidence type="ECO:0000256" key="3">
    <source>
        <dbReference type="ARBA" id="ARBA00023125"/>
    </source>
</evidence>
<evidence type="ECO:0000256" key="2">
    <source>
        <dbReference type="ARBA" id="ARBA00023015"/>
    </source>
</evidence>
<protein>
    <submittedName>
        <fullName evidence="6">DNA-binding transcriptional LysR family regulator</fullName>
    </submittedName>
</protein>
<dbReference type="SUPFAM" id="SSF53850">
    <property type="entry name" value="Periplasmic binding protein-like II"/>
    <property type="match status" value="1"/>
</dbReference>
<feature type="domain" description="HTH lysR-type" evidence="5">
    <location>
        <begin position="1"/>
        <end position="58"/>
    </location>
</feature>